<evidence type="ECO:0000256" key="3">
    <source>
        <dbReference type="ARBA" id="ARBA00022432"/>
    </source>
</evidence>
<dbReference type="PANTHER" id="PTHR11469">
    <property type="entry name" value="GLUCOSE-6-PHOSPHATE ISOMERASE"/>
    <property type="match status" value="1"/>
</dbReference>
<comment type="similarity">
    <text evidence="2 7 8">Belongs to the GPI family.</text>
</comment>
<reference evidence="10" key="1">
    <citation type="journal article" date="2019" name="Int. J. Syst. Evol. Microbiol.">
        <title>The Global Catalogue of Microorganisms (GCM) 10K type strain sequencing project: providing services to taxonomists for standard genome sequencing and annotation.</title>
        <authorList>
            <consortium name="The Broad Institute Genomics Platform"/>
            <consortium name="The Broad Institute Genome Sequencing Center for Infectious Disease"/>
            <person name="Wu L."/>
            <person name="Ma J."/>
        </authorList>
    </citation>
    <scope>NUCLEOTIDE SEQUENCE [LARGE SCALE GENOMIC DNA]</scope>
    <source>
        <strain evidence="10">CGMCC-1.15741</strain>
    </source>
</reference>
<evidence type="ECO:0000256" key="6">
    <source>
        <dbReference type="ARBA" id="ARBA00029321"/>
    </source>
</evidence>
<dbReference type="CDD" id="cd05016">
    <property type="entry name" value="SIS_PGI_2"/>
    <property type="match status" value="1"/>
</dbReference>
<protein>
    <recommendedName>
        <fullName evidence="7">Glucose-6-phosphate isomerase</fullName>
        <shortName evidence="7">GPI</shortName>
        <ecNumber evidence="7">5.3.1.9</ecNumber>
    </recommendedName>
    <alternativeName>
        <fullName evidence="7">Phosphoglucose isomerase</fullName>
        <shortName evidence="7">PGI</shortName>
    </alternativeName>
    <alternativeName>
        <fullName evidence="7">Phosphohexose isomerase</fullName>
        <shortName evidence="7">PHI</shortName>
    </alternativeName>
</protein>
<dbReference type="RefSeq" id="WP_377381022.1">
    <property type="nucleotide sequence ID" value="NZ_JBHSSW010000066.1"/>
</dbReference>
<gene>
    <name evidence="7" type="primary">pgi</name>
    <name evidence="9" type="ORF">ACFQDM_16590</name>
</gene>
<dbReference type="Gene3D" id="1.10.1390.10">
    <property type="match status" value="1"/>
</dbReference>
<comment type="function">
    <text evidence="7">Catalyzes the reversible isomerization of glucose-6-phosphate to fructose-6-phosphate.</text>
</comment>
<evidence type="ECO:0000256" key="5">
    <source>
        <dbReference type="ARBA" id="ARBA00023235"/>
    </source>
</evidence>
<keyword evidence="4 7" id="KW-0324">Glycolysis</keyword>
<dbReference type="PROSITE" id="PS51463">
    <property type="entry name" value="P_GLUCOSE_ISOMERASE_3"/>
    <property type="match status" value="1"/>
</dbReference>
<dbReference type="EMBL" id="JBHSSW010000066">
    <property type="protein sequence ID" value="MFC6199699.1"/>
    <property type="molecule type" value="Genomic_DNA"/>
</dbReference>
<proteinExistence type="inferred from homology"/>
<feature type="active site" evidence="7">
    <location>
        <position position="359"/>
    </location>
</feature>
<dbReference type="InterPro" id="IPR023096">
    <property type="entry name" value="G6P_Isomerase_C"/>
</dbReference>
<dbReference type="InterPro" id="IPR035482">
    <property type="entry name" value="SIS_PGI_2"/>
</dbReference>
<dbReference type="GO" id="GO:0016853">
    <property type="term" value="F:isomerase activity"/>
    <property type="evidence" value="ECO:0007669"/>
    <property type="project" value="UniProtKB-KW"/>
</dbReference>
<evidence type="ECO:0000313" key="9">
    <source>
        <dbReference type="EMBL" id="MFC6199699.1"/>
    </source>
</evidence>
<keyword evidence="10" id="KW-1185">Reference proteome</keyword>
<name>A0ABW1SER0_9PROT</name>
<dbReference type="Pfam" id="PF00342">
    <property type="entry name" value="PGI"/>
    <property type="match status" value="1"/>
</dbReference>
<dbReference type="InterPro" id="IPR001672">
    <property type="entry name" value="G6P_Isomerase"/>
</dbReference>
<dbReference type="Gene3D" id="3.40.50.10490">
    <property type="entry name" value="Glucose-6-phosphate isomerase like protein, domain 1"/>
    <property type="match status" value="2"/>
</dbReference>
<dbReference type="InterPro" id="IPR046348">
    <property type="entry name" value="SIS_dom_sf"/>
</dbReference>
<dbReference type="PRINTS" id="PR00662">
    <property type="entry name" value="G6PISOMERASE"/>
</dbReference>
<evidence type="ECO:0000256" key="4">
    <source>
        <dbReference type="ARBA" id="ARBA00023152"/>
    </source>
</evidence>
<keyword evidence="3 7" id="KW-0312">Gluconeogenesis</keyword>
<dbReference type="EC" id="5.3.1.9" evidence="7"/>
<evidence type="ECO:0000313" key="10">
    <source>
        <dbReference type="Proteomes" id="UP001596303"/>
    </source>
</evidence>
<comment type="pathway">
    <text evidence="1 7 8">Carbohydrate degradation; glycolysis; D-glyceraldehyde 3-phosphate and glycerone phosphate from D-glucose: step 2/4.</text>
</comment>
<comment type="caution">
    <text evidence="9">The sequence shown here is derived from an EMBL/GenBank/DDBJ whole genome shotgun (WGS) entry which is preliminary data.</text>
</comment>
<sequence>MTELEINAQAKRLNASSLKALAEQRSDSIYSAGPWTLNASRQFLDSEAEQALLSFAKSQNIEGAISALFAGEHVNASEDRPATHWALRANPSDNPDVEALRVTLDPALEYAEKVRSDGKFKTVLHLGIGGSDFGPRLLHDACKDDYPNEIDVRFAANVDPLDLDRALSGLDPHTTLVVGVSKSFSSEETIYNLERVRDWMSEHVGREWPEHFALVTASPDKAKAWLGRDSDRLFDMPISVGGRFSLWSNGSLACMIAFGKSWFEEFLAGAREMDEHVQTAALTDNLALKLALIDYWNMTIRNVESGIVLAYSNALRMLPTYLQQLELESNGKSVQPDGSSIPAKSISGLWGGEGTIGQHSYHQWLHQGTCNVAVEFIVALNPDREPNGTRALIAHALAQAEVLANGRSEEEIAAEEPDLDPIIRKQKVMPGGKPSLILACKAFNAHALGALIALYEHRTFLAGRLWGVNSFDQWGVERGKVQAAKIKKALAGESETDDPITAQLVDFFRK</sequence>
<dbReference type="PROSITE" id="PS00174">
    <property type="entry name" value="P_GLUCOSE_ISOMERASE_2"/>
    <property type="match status" value="1"/>
</dbReference>
<dbReference type="HAMAP" id="MF_00473">
    <property type="entry name" value="G6P_isomerase"/>
    <property type="match status" value="1"/>
</dbReference>
<dbReference type="Proteomes" id="UP001596303">
    <property type="component" value="Unassembled WGS sequence"/>
</dbReference>
<dbReference type="SUPFAM" id="SSF53697">
    <property type="entry name" value="SIS domain"/>
    <property type="match status" value="1"/>
</dbReference>
<dbReference type="CDD" id="cd05015">
    <property type="entry name" value="SIS_PGI_1"/>
    <property type="match status" value="1"/>
</dbReference>
<organism evidence="9 10">
    <name type="scientific">Ponticaulis profundi</name>
    <dbReference type="NCBI Taxonomy" id="2665222"/>
    <lineage>
        <taxon>Bacteria</taxon>
        <taxon>Pseudomonadati</taxon>
        <taxon>Pseudomonadota</taxon>
        <taxon>Alphaproteobacteria</taxon>
        <taxon>Hyphomonadales</taxon>
        <taxon>Hyphomonadaceae</taxon>
        <taxon>Ponticaulis</taxon>
    </lineage>
</organism>
<keyword evidence="5 7" id="KW-0413">Isomerase</keyword>
<dbReference type="InterPro" id="IPR035476">
    <property type="entry name" value="SIS_PGI_1"/>
</dbReference>
<keyword evidence="7" id="KW-0963">Cytoplasm</keyword>
<evidence type="ECO:0000256" key="7">
    <source>
        <dbReference type="HAMAP-Rule" id="MF_00473"/>
    </source>
</evidence>
<evidence type="ECO:0000256" key="2">
    <source>
        <dbReference type="ARBA" id="ARBA00006604"/>
    </source>
</evidence>
<accession>A0ABW1SER0</accession>
<dbReference type="InterPro" id="IPR018189">
    <property type="entry name" value="Phosphoglucose_isomerase_CS"/>
</dbReference>
<comment type="pathway">
    <text evidence="7">Carbohydrate biosynthesis; gluconeogenesis.</text>
</comment>
<evidence type="ECO:0000256" key="8">
    <source>
        <dbReference type="RuleBase" id="RU000612"/>
    </source>
</evidence>
<comment type="subcellular location">
    <subcellularLocation>
        <location evidence="7">Cytoplasm</location>
    </subcellularLocation>
</comment>
<comment type="catalytic activity">
    <reaction evidence="6 7 8">
        <text>alpha-D-glucose 6-phosphate = beta-D-fructose 6-phosphate</text>
        <dbReference type="Rhea" id="RHEA:11816"/>
        <dbReference type="ChEBI" id="CHEBI:57634"/>
        <dbReference type="ChEBI" id="CHEBI:58225"/>
        <dbReference type="EC" id="5.3.1.9"/>
    </reaction>
</comment>
<feature type="active site" description="Proton donor" evidence="7">
    <location>
        <position position="328"/>
    </location>
</feature>
<feature type="active site" evidence="7">
    <location>
        <position position="480"/>
    </location>
</feature>
<evidence type="ECO:0000256" key="1">
    <source>
        <dbReference type="ARBA" id="ARBA00004926"/>
    </source>
</evidence>
<dbReference type="PANTHER" id="PTHR11469:SF1">
    <property type="entry name" value="GLUCOSE-6-PHOSPHATE ISOMERASE"/>
    <property type="match status" value="1"/>
</dbReference>